<proteinExistence type="inferred from homology"/>
<evidence type="ECO:0000256" key="4">
    <source>
        <dbReference type="ARBA" id="ARBA00022454"/>
    </source>
</evidence>
<dbReference type="SUPFAM" id="SSF50249">
    <property type="entry name" value="Nucleic acid-binding proteins"/>
    <property type="match status" value="1"/>
</dbReference>
<feature type="region of interest" description="Disordered" evidence="8">
    <location>
        <begin position="246"/>
        <end position="287"/>
    </location>
</feature>
<comment type="subcellular location">
    <subcellularLocation>
        <location evidence="2">Chromosome</location>
        <location evidence="2">Telomere</location>
    </subcellularLocation>
    <subcellularLocation>
        <location evidence="1">Nucleus</location>
    </subcellularLocation>
</comment>
<keyword evidence="4" id="KW-0158">Chromosome</keyword>
<accession>A0A183CAL8</accession>
<evidence type="ECO:0000313" key="11">
    <source>
        <dbReference type="WBParaSite" id="GPLIN_000991800"/>
    </source>
</evidence>
<dbReference type="WBParaSite" id="GPLIN_000991800">
    <property type="protein sequence ID" value="GPLIN_000991800"/>
    <property type="gene ID" value="GPLIN_000991800"/>
</dbReference>
<evidence type="ECO:0000256" key="6">
    <source>
        <dbReference type="ARBA" id="ARBA00023125"/>
    </source>
</evidence>
<organism evidence="10 11">
    <name type="scientific">Globodera pallida</name>
    <name type="common">Potato cyst nematode worm</name>
    <name type="synonym">Heterodera pallida</name>
    <dbReference type="NCBI Taxonomy" id="36090"/>
    <lineage>
        <taxon>Eukaryota</taxon>
        <taxon>Metazoa</taxon>
        <taxon>Ecdysozoa</taxon>
        <taxon>Nematoda</taxon>
        <taxon>Chromadorea</taxon>
        <taxon>Rhabditida</taxon>
        <taxon>Tylenchina</taxon>
        <taxon>Tylenchomorpha</taxon>
        <taxon>Tylenchoidea</taxon>
        <taxon>Heteroderidae</taxon>
        <taxon>Heteroderinae</taxon>
        <taxon>Globodera</taxon>
    </lineage>
</organism>
<reference evidence="11" key="3">
    <citation type="submission" date="2016-06" db="UniProtKB">
        <authorList>
            <consortium name="WormBaseParasite"/>
        </authorList>
    </citation>
    <scope>IDENTIFICATION</scope>
</reference>
<dbReference type="GO" id="GO:0005634">
    <property type="term" value="C:nucleus"/>
    <property type="evidence" value="ECO:0007669"/>
    <property type="project" value="UniProtKB-SubCell"/>
</dbReference>
<dbReference type="InterPro" id="IPR032042">
    <property type="entry name" value="POT1PC"/>
</dbReference>
<evidence type="ECO:0000259" key="9">
    <source>
        <dbReference type="Pfam" id="PF16686"/>
    </source>
</evidence>
<comment type="similarity">
    <text evidence="3">Belongs to the telombin family.</text>
</comment>
<name>A0A183CAL8_GLOPA</name>
<evidence type="ECO:0000256" key="1">
    <source>
        <dbReference type="ARBA" id="ARBA00004123"/>
    </source>
</evidence>
<dbReference type="AlphaFoldDB" id="A0A183CAL8"/>
<dbReference type="Gene3D" id="2.40.50.140">
    <property type="entry name" value="Nucleic acid-binding proteins"/>
    <property type="match status" value="1"/>
</dbReference>
<feature type="domain" description="Protection of telomeres protein 1 ssDNA-binding" evidence="9">
    <location>
        <begin position="116"/>
        <end position="244"/>
    </location>
</feature>
<keyword evidence="5" id="KW-0779">Telomere</keyword>
<dbReference type="Pfam" id="PF16686">
    <property type="entry name" value="POT1PC"/>
    <property type="match status" value="1"/>
</dbReference>
<protein>
    <submittedName>
        <fullName evidence="11">POT1PC domain-containing protein</fullName>
    </submittedName>
</protein>
<reference evidence="10" key="1">
    <citation type="submission" date="2013-12" db="EMBL/GenBank/DDBJ databases">
        <authorList>
            <person name="Aslett M."/>
        </authorList>
    </citation>
    <scope>NUCLEOTIDE SEQUENCE [LARGE SCALE GENOMIC DNA]</scope>
    <source>
        <strain evidence="10">Lindley</strain>
    </source>
</reference>
<keyword evidence="6" id="KW-0238">DNA-binding</keyword>
<dbReference type="InterPro" id="IPR012340">
    <property type="entry name" value="NA-bd_OB-fold"/>
</dbReference>
<evidence type="ECO:0000256" key="5">
    <source>
        <dbReference type="ARBA" id="ARBA00022895"/>
    </source>
</evidence>
<keyword evidence="7" id="KW-0539">Nucleus</keyword>
<evidence type="ECO:0000256" key="2">
    <source>
        <dbReference type="ARBA" id="ARBA00004574"/>
    </source>
</evidence>
<dbReference type="Proteomes" id="UP000050741">
    <property type="component" value="Unassembled WGS sequence"/>
</dbReference>
<evidence type="ECO:0000313" key="10">
    <source>
        <dbReference type="Proteomes" id="UP000050741"/>
    </source>
</evidence>
<evidence type="ECO:0000256" key="7">
    <source>
        <dbReference type="ARBA" id="ARBA00023242"/>
    </source>
</evidence>
<reference evidence="10" key="2">
    <citation type="submission" date="2014-05" db="EMBL/GenBank/DDBJ databases">
        <title>The genome and life-stage specific transcriptomes of Globodera pallida elucidate key aspects of plant parasitism by a cyst nematode.</title>
        <authorList>
            <person name="Cotton J.A."/>
            <person name="Lilley C.J."/>
            <person name="Jones L.M."/>
            <person name="Kikuchi T."/>
            <person name="Reid A.J."/>
            <person name="Thorpe P."/>
            <person name="Tsai I.J."/>
            <person name="Beasley H."/>
            <person name="Blok V."/>
            <person name="Cock P.J.A."/>
            <person name="Van den Akker S.E."/>
            <person name="Holroyd N."/>
            <person name="Hunt M."/>
            <person name="Mantelin S."/>
            <person name="Naghra H."/>
            <person name="Pain A."/>
            <person name="Palomares-Rius J.E."/>
            <person name="Zarowiecki M."/>
            <person name="Berriman M."/>
            <person name="Jones J.T."/>
            <person name="Urwin P.E."/>
        </authorList>
    </citation>
    <scope>NUCLEOTIDE SEQUENCE [LARGE SCALE GENOMIC DNA]</scope>
    <source>
        <strain evidence="10">Lindley</strain>
    </source>
</reference>
<dbReference type="GO" id="GO:0000781">
    <property type="term" value="C:chromosome, telomeric region"/>
    <property type="evidence" value="ECO:0007669"/>
    <property type="project" value="UniProtKB-SubCell"/>
</dbReference>
<feature type="compositionally biased region" description="Basic and acidic residues" evidence="8">
    <location>
        <begin position="246"/>
        <end position="257"/>
    </location>
</feature>
<sequence length="287" mass="31889">MIERNRYYYTKLGDLKIKDNVSVWAVVAFISHAGGMDKCSNFGTIPLSNSMIVRIHRCRVRIASNNQVTIIGRINCAGLHVVAWCVDDLDCSTRYNSSDGFTFDPQLDAQRLDELRRPNCYFDVVCQIVAVHVPFEGFGGATYLSVCDGTKAQMDGNFYCVGGTHTTQSQMFSDGISNEHIKDFVYVIGCWDDYAEKAKKFEAGDIVRILNAKVGPKDANGLFHLSLHGHTANSVKYKRGIECVRKAKRRPSDRGAEDGATEAESDAHPSGKRTRQREGGEESFGKL</sequence>
<dbReference type="GO" id="GO:0043047">
    <property type="term" value="F:single-stranded telomeric DNA binding"/>
    <property type="evidence" value="ECO:0007669"/>
    <property type="project" value="InterPro"/>
</dbReference>
<evidence type="ECO:0000256" key="3">
    <source>
        <dbReference type="ARBA" id="ARBA00008442"/>
    </source>
</evidence>
<feature type="compositionally biased region" description="Basic and acidic residues" evidence="8">
    <location>
        <begin position="276"/>
        <end position="287"/>
    </location>
</feature>
<evidence type="ECO:0000256" key="8">
    <source>
        <dbReference type="SAM" id="MobiDB-lite"/>
    </source>
</evidence>
<keyword evidence="10" id="KW-1185">Reference proteome</keyword>